<accession>A0A9P2TB10</accession>
<keyword evidence="4" id="KW-1185">Reference proteome</keyword>
<dbReference type="Pfam" id="PF00378">
    <property type="entry name" value="ECH_1"/>
    <property type="match status" value="1"/>
</dbReference>
<dbReference type="PANTHER" id="PTHR43459:SF1">
    <property type="entry name" value="EG:BACN32G11.4 PROTEIN"/>
    <property type="match status" value="1"/>
</dbReference>
<dbReference type="Gene3D" id="1.10.12.10">
    <property type="entry name" value="Lyase 2-enoyl-coa Hydratase, Chain A, domain 2"/>
    <property type="match status" value="1"/>
</dbReference>
<evidence type="ECO:0000313" key="3">
    <source>
        <dbReference type="EMBL" id="EOR71608.1"/>
    </source>
</evidence>
<dbReference type="SUPFAM" id="SSF52096">
    <property type="entry name" value="ClpP/crotonase"/>
    <property type="match status" value="1"/>
</dbReference>
<protein>
    <submittedName>
        <fullName evidence="3">Enoyl-CoA hydratase</fullName>
    </submittedName>
</protein>
<dbReference type="AlphaFoldDB" id="A0A9P2TB10"/>
<proteinExistence type="inferred from homology"/>
<organism evidence="3 4">
    <name type="scientific">Thermobifida fusca TM51</name>
    <dbReference type="NCBI Taxonomy" id="1169414"/>
    <lineage>
        <taxon>Bacteria</taxon>
        <taxon>Bacillati</taxon>
        <taxon>Actinomycetota</taxon>
        <taxon>Actinomycetes</taxon>
        <taxon>Streptosporangiales</taxon>
        <taxon>Nocardiopsidaceae</taxon>
        <taxon>Thermobifida</taxon>
    </lineage>
</organism>
<dbReference type="CDD" id="cd06558">
    <property type="entry name" value="crotonase-like"/>
    <property type="match status" value="1"/>
</dbReference>
<evidence type="ECO:0000256" key="1">
    <source>
        <dbReference type="ARBA" id="ARBA00005254"/>
    </source>
</evidence>
<comment type="caution">
    <text evidence="3">The sequence shown here is derived from an EMBL/GenBank/DDBJ whole genome shotgun (WGS) entry which is preliminary data.</text>
</comment>
<dbReference type="InterPro" id="IPR014748">
    <property type="entry name" value="Enoyl-CoA_hydra_C"/>
</dbReference>
<sequence>MSGVRCVVDGGIARITLARPEASNSVDMAAARAFGEAVDQAGDPAVRVVLLTGEGKRFCAGGDVASMMAAEDRSGYLNELAATLGDGLLRLTELAKPVVAAVHGAVAGAGLAFVLTADLVVAARSTKFLMAYAGVGLTPDCGVSYLLPRAVGQQRALEMALMNRPLTAEEAREWGLVTEVVDDEAAVSRAEEVAAQLAAGPAFALGQAKRLLRSSWTVSPQQSVTDEAETISRAIGTDDAARLIDAFLKR</sequence>
<evidence type="ECO:0000313" key="4">
    <source>
        <dbReference type="Proteomes" id="UP000014184"/>
    </source>
</evidence>
<name>A0A9P2TB10_THEFU</name>
<dbReference type="InterPro" id="IPR018376">
    <property type="entry name" value="Enoyl-CoA_hyd/isom_CS"/>
</dbReference>
<dbReference type="Proteomes" id="UP000014184">
    <property type="component" value="Unassembled WGS sequence"/>
</dbReference>
<dbReference type="GO" id="GO:0003824">
    <property type="term" value="F:catalytic activity"/>
    <property type="evidence" value="ECO:0007669"/>
    <property type="project" value="InterPro"/>
</dbReference>
<dbReference type="InterPro" id="IPR001753">
    <property type="entry name" value="Enoyl-CoA_hydra/iso"/>
</dbReference>
<dbReference type="PROSITE" id="PS00166">
    <property type="entry name" value="ENOYL_COA_HYDRATASE"/>
    <property type="match status" value="1"/>
</dbReference>
<dbReference type="InterPro" id="IPR029045">
    <property type="entry name" value="ClpP/crotonase-like_dom_sf"/>
</dbReference>
<gene>
    <name evidence="3" type="ORF">TM51_06701</name>
</gene>
<dbReference type="RefSeq" id="WP_016188564.1">
    <property type="nucleotide sequence ID" value="NZ_AOSG01000031.1"/>
</dbReference>
<evidence type="ECO:0000256" key="2">
    <source>
        <dbReference type="RuleBase" id="RU003707"/>
    </source>
</evidence>
<reference evidence="3 4" key="1">
    <citation type="journal article" date="2013" name="Genome Announc.">
        <title>Draft Genome Sequence of the Lignocellulose Decomposer Thermobifida fusca Strain TM51.</title>
        <authorList>
            <person name="Toth A."/>
            <person name="Barna T."/>
            <person name="Nagy I."/>
            <person name="Horvath B."/>
            <person name="Nagy I."/>
            <person name="Tancsics A."/>
            <person name="Kriszt B."/>
            <person name="Baka E."/>
            <person name="Fekete C."/>
            <person name="Kukolya J."/>
        </authorList>
    </citation>
    <scope>NUCLEOTIDE SEQUENCE [LARGE SCALE GENOMIC DNA]</scope>
    <source>
        <strain evidence="3 4">TM51</strain>
    </source>
</reference>
<dbReference type="EMBL" id="AOSG01000031">
    <property type="protein sequence ID" value="EOR71608.1"/>
    <property type="molecule type" value="Genomic_DNA"/>
</dbReference>
<comment type="similarity">
    <text evidence="1 2">Belongs to the enoyl-CoA hydratase/isomerase family.</text>
</comment>
<dbReference type="PANTHER" id="PTHR43459">
    <property type="entry name" value="ENOYL-COA HYDRATASE"/>
    <property type="match status" value="1"/>
</dbReference>
<dbReference type="Gene3D" id="3.90.226.10">
    <property type="entry name" value="2-enoyl-CoA Hydratase, Chain A, domain 1"/>
    <property type="match status" value="1"/>
</dbReference>